<dbReference type="PANTHER" id="PTHR30487">
    <property type="entry name" value="TYPE 4 PREPILIN-LIKE PROTEINS LEADER PEPTIDE-PROCESSING ENZYME"/>
    <property type="match status" value="1"/>
</dbReference>
<dbReference type="Pfam" id="PF01478">
    <property type="entry name" value="Peptidase_A24"/>
    <property type="match status" value="1"/>
</dbReference>
<comment type="similarity">
    <text evidence="1">Belongs to the peptidase A24 family.</text>
</comment>
<keyword evidence="2" id="KW-0812">Transmembrane</keyword>
<dbReference type="InterPro" id="IPR000045">
    <property type="entry name" value="Prepilin_IV_endopep_pep"/>
</dbReference>
<dbReference type="Proteomes" id="UP000494119">
    <property type="component" value="Unassembled WGS sequence"/>
</dbReference>
<dbReference type="RefSeq" id="WP_175195897.1">
    <property type="nucleotide sequence ID" value="NZ_CADIKL010000016.1"/>
</dbReference>
<dbReference type="InterPro" id="IPR050882">
    <property type="entry name" value="Prepilin_peptidase/N-MTase"/>
</dbReference>
<dbReference type="PANTHER" id="PTHR30487:SF0">
    <property type="entry name" value="PREPILIN LEADER PEPTIDASE_N-METHYLTRANSFERASE-RELATED"/>
    <property type="match status" value="1"/>
</dbReference>
<proteinExistence type="inferred from homology"/>
<feature type="transmembrane region" description="Helical" evidence="2">
    <location>
        <begin position="102"/>
        <end position="122"/>
    </location>
</feature>
<name>A0A6J5G572_9BURK</name>
<feature type="transmembrane region" description="Helical" evidence="2">
    <location>
        <begin position="35"/>
        <end position="59"/>
    </location>
</feature>
<dbReference type="GO" id="GO:0006465">
    <property type="term" value="P:signal peptide processing"/>
    <property type="evidence" value="ECO:0007669"/>
    <property type="project" value="TreeGrafter"/>
</dbReference>
<evidence type="ECO:0000256" key="1">
    <source>
        <dbReference type="ARBA" id="ARBA00005801"/>
    </source>
</evidence>
<dbReference type="GO" id="GO:0005886">
    <property type="term" value="C:plasma membrane"/>
    <property type="evidence" value="ECO:0007669"/>
    <property type="project" value="TreeGrafter"/>
</dbReference>
<dbReference type="EMBL" id="CADIKL010000016">
    <property type="protein sequence ID" value="CAB3792337.1"/>
    <property type="molecule type" value="Genomic_DNA"/>
</dbReference>
<dbReference type="Gene3D" id="1.20.120.1220">
    <property type="match status" value="1"/>
</dbReference>
<organism evidence="4 5">
    <name type="scientific">Paraburkholderia caffeinitolerans</name>
    <dbReference type="NCBI Taxonomy" id="1723730"/>
    <lineage>
        <taxon>Bacteria</taxon>
        <taxon>Pseudomonadati</taxon>
        <taxon>Pseudomonadota</taxon>
        <taxon>Betaproteobacteria</taxon>
        <taxon>Burkholderiales</taxon>
        <taxon>Burkholderiaceae</taxon>
        <taxon>Paraburkholderia</taxon>
    </lineage>
</organism>
<gene>
    <name evidence="4" type="ORF">LMG28688_03487</name>
</gene>
<dbReference type="AlphaFoldDB" id="A0A6J5G572"/>
<dbReference type="GO" id="GO:0004190">
    <property type="term" value="F:aspartic-type endopeptidase activity"/>
    <property type="evidence" value="ECO:0007669"/>
    <property type="project" value="InterPro"/>
</dbReference>
<evidence type="ECO:0000259" key="3">
    <source>
        <dbReference type="Pfam" id="PF01478"/>
    </source>
</evidence>
<accession>A0A6J5G572</accession>
<sequence>MIIAHLPPQPMPLGVILSVVVAASTDLTARRVPNLLIACGLVASLAAQIWLSGPFAGFVQWIEGALTGFALLFPVYLLGGTAAGDVKLLMLVGAWIGPDATLYVALMTFLFGGCWGLALALVRGRFVSMWKSVAYLLNTLMHGEHTPGKPEHIPGGSVGTIPYAVPIAAGTLVVLCNSI</sequence>
<protein>
    <recommendedName>
        <fullName evidence="3">Prepilin type IV endopeptidase peptidase domain-containing protein</fullName>
    </recommendedName>
</protein>
<evidence type="ECO:0000256" key="2">
    <source>
        <dbReference type="SAM" id="Phobius"/>
    </source>
</evidence>
<keyword evidence="2" id="KW-1133">Transmembrane helix</keyword>
<feature type="domain" description="Prepilin type IV endopeptidase peptidase" evidence="3">
    <location>
        <begin position="16"/>
        <end position="117"/>
    </location>
</feature>
<keyword evidence="2" id="KW-0472">Membrane</keyword>
<evidence type="ECO:0000313" key="5">
    <source>
        <dbReference type="Proteomes" id="UP000494119"/>
    </source>
</evidence>
<keyword evidence="5" id="KW-1185">Reference proteome</keyword>
<reference evidence="4 5" key="1">
    <citation type="submission" date="2020-04" db="EMBL/GenBank/DDBJ databases">
        <authorList>
            <person name="De Canck E."/>
        </authorList>
    </citation>
    <scope>NUCLEOTIDE SEQUENCE [LARGE SCALE GENOMIC DNA]</scope>
    <source>
        <strain evidence="4 5">LMG 28688</strain>
    </source>
</reference>
<evidence type="ECO:0000313" key="4">
    <source>
        <dbReference type="EMBL" id="CAB3792337.1"/>
    </source>
</evidence>